<evidence type="ECO:0000313" key="1">
    <source>
        <dbReference type="EMBL" id="MEQ2213519.1"/>
    </source>
</evidence>
<evidence type="ECO:0000313" key="2">
    <source>
        <dbReference type="Proteomes" id="UP001434883"/>
    </source>
</evidence>
<keyword evidence="2" id="KW-1185">Reference proteome</keyword>
<organism evidence="1 2">
    <name type="scientific">Xenoophorus captivus</name>
    <dbReference type="NCBI Taxonomy" id="1517983"/>
    <lineage>
        <taxon>Eukaryota</taxon>
        <taxon>Metazoa</taxon>
        <taxon>Chordata</taxon>
        <taxon>Craniata</taxon>
        <taxon>Vertebrata</taxon>
        <taxon>Euteleostomi</taxon>
        <taxon>Actinopterygii</taxon>
        <taxon>Neopterygii</taxon>
        <taxon>Teleostei</taxon>
        <taxon>Neoteleostei</taxon>
        <taxon>Acanthomorphata</taxon>
        <taxon>Ovalentaria</taxon>
        <taxon>Atherinomorphae</taxon>
        <taxon>Cyprinodontiformes</taxon>
        <taxon>Goodeidae</taxon>
        <taxon>Xenoophorus</taxon>
    </lineage>
</organism>
<comment type="caution">
    <text evidence="1">The sequence shown here is derived from an EMBL/GenBank/DDBJ whole genome shotgun (WGS) entry which is preliminary data.</text>
</comment>
<dbReference type="EMBL" id="JAHRIN010062209">
    <property type="protein sequence ID" value="MEQ2213519.1"/>
    <property type="molecule type" value="Genomic_DNA"/>
</dbReference>
<dbReference type="Proteomes" id="UP001434883">
    <property type="component" value="Unassembled WGS sequence"/>
</dbReference>
<reference evidence="1 2" key="1">
    <citation type="submission" date="2021-06" db="EMBL/GenBank/DDBJ databases">
        <authorList>
            <person name="Palmer J.M."/>
        </authorList>
    </citation>
    <scope>NUCLEOTIDE SEQUENCE [LARGE SCALE GENOMIC DNA]</scope>
    <source>
        <strain evidence="1 2">XC_2019</strain>
        <tissue evidence="1">Muscle</tissue>
    </source>
</reference>
<proteinExistence type="predicted"/>
<accession>A0ABV0RZB0</accession>
<name>A0ABV0RZB0_9TELE</name>
<feature type="non-terminal residue" evidence="1">
    <location>
        <position position="1"/>
    </location>
</feature>
<sequence length="138" mass="15300">AENAGGEEVATGRHSWFLKEEAHMEAQVLLPATNNLLFSNLTTPKKLAESIMSAEVHLERQNRDDLRASLPPFAPALAPRVPTVTLISHRELREKHVAHRLQPGSIDQKLAASSHYRCSEGRSLSSYRTCFMKSSGLV</sequence>
<protein>
    <submittedName>
        <fullName evidence="1">Uncharacterized protein</fullName>
    </submittedName>
</protein>
<gene>
    <name evidence="1" type="ORF">XENOCAPTIV_016354</name>
</gene>